<dbReference type="Pfam" id="PF11274">
    <property type="entry name" value="DUF3074"/>
    <property type="match status" value="1"/>
</dbReference>
<feature type="compositionally biased region" description="Low complexity" evidence="1">
    <location>
        <begin position="437"/>
        <end position="456"/>
    </location>
</feature>
<reference evidence="3 4" key="1">
    <citation type="submission" date="2017-06" db="EMBL/GenBank/DDBJ databases">
        <title>Ant-infecting Ophiocordyceps genomes reveal a high diversity of potential behavioral manipulation genes and a possible major role for enterotoxins.</title>
        <authorList>
            <person name="De Bekker C."/>
            <person name="Evans H.C."/>
            <person name="Brachmann A."/>
            <person name="Hughes D.P."/>
        </authorList>
    </citation>
    <scope>NUCLEOTIDE SEQUENCE [LARGE SCALE GENOMIC DNA]</scope>
    <source>
        <strain evidence="3 4">Map64</strain>
    </source>
</reference>
<feature type="compositionally biased region" description="Polar residues" evidence="1">
    <location>
        <begin position="422"/>
        <end position="436"/>
    </location>
</feature>
<feature type="region of interest" description="Disordered" evidence="1">
    <location>
        <begin position="600"/>
        <end position="627"/>
    </location>
</feature>
<evidence type="ECO:0000313" key="4">
    <source>
        <dbReference type="Proteomes" id="UP000226192"/>
    </source>
</evidence>
<feature type="compositionally biased region" description="Basic and acidic residues" evidence="1">
    <location>
        <begin position="499"/>
        <end position="569"/>
    </location>
</feature>
<dbReference type="InterPro" id="IPR024500">
    <property type="entry name" value="DUF3074"/>
</dbReference>
<name>A0A2C5Y722_9HYPO</name>
<dbReference type="SUPFAM" id="SSF55961">
    <property type="entry name" value="Bet v1-like"/>
    <property type="match status" value="1"/>
</dbReference>
<dbReference type="Gene3D" id="3.30.530.20">
    <property type="match status" value="1"/>
</dbReference>
<dbReference type="STRING" id="1399860.A0A2C5Y722"/>
<dbReference type="PANTHER" id="PTHR19308:SF14">
    <property type="entry name" value="START DOMAIN-CONTAINING PROTEIN"/>
    <property type="match status" value="1"/>
</dbReference>
<evidence type="ECO:0000313" key="3">
    <source>
        <dbReference type="EMBL" id="PHH63240.1"/>
    </source>
</evidence>
<feature type="region of interest" description="Disordered" evidence="1">
    <location>
        <begin position="414"/>
        <end position="569"/>
    </location>
</feature>
<dbReference type="Proteomes" id="UP000226192">
    <property type="component" value="Unassembled WGS sequence"/>
</dbReference>
<dbReference type="AlphaFoldDB" id="A0A2C5Y722"/>
<gene>
    <name evidence="3" type="ORF">CDD81_6192</name>
</gene>
<evidence type="ECO:0000259" key="2">
    <source>
        <dbReference type="Pfam" id="PF11274"/>
    </source>
</evidence>
<feature type="region of interest" description="Disordered" evidence="1">
    <location>
        <begin position="43"/>
        <end position="87"/>
    </location>
</feature>
<feature type="domain" description="DUF3074" evidence="2">
    <location>
        <begin position="122"/>
        <end position="316"/>
    </location>
</feature>
<accession>A0A2C5Y722</accession>
<proteinExistence type="predicted"/>
<sequence length="627" mass="68351">MASHHEPFKALGAMDWAEVPLDGLDGFLEGIFDDAQTVIDSIPSSSAAPSASAAKQEQGTGRARAKTDSAVEASLSRAWPKAPSRQAEQLHKEWKAVKMNQKDNGLDIQVYKLSAKDAKGAWFARRSVHEGFPFEGWKRAFESEFAETMKVQGSPGSGNIRGIGADRRVEHHSVEGRGQVDVFQLSAQFPGPTAPRDFITLLATAQQEMDGWQQYMIVSKPCMHPDCPPRPGIIRGQYESVEVVREVVSESLGGKRSLSHADLQSNKGSPTRGLPRAVEWIMVTRSDPGGSVPRFMIEKGTPPGIVGDAAKFLQWAMSLEGKASASNDADDGAEHAEHAEPPAQPWAAESRGAAATRTAPMSQGAAVGRQDAGMQQSQAWSNSGLYSIITGALGVASSVAFGLRQQFSMPLGMDGSNEGLWESQSATREGSGPSQTDSYEASDSDSASSTLSFASAPEKSQHVDETGSQSNGSEALQPGGAKQDSESKEAQKLAQRRRRIDDEFARTRQKLEAKRRGERERDASKHERELAKHEAKYRREMRKLDSKREQQQRKAEARQRKDAARQLERVRAERDEAIAKAYALQMQVGELQAQNTMLAARLGRREDDSAPSSTSSAETAKTQRQKH</sequence>
<comment type="caution">
    <text evidence="3">The sequence shown here is derived from an EMBL/GenBank/DDBJ whole genome shotgun (WGS) entry which is preliminary data.</text>
</comment>
<dbReference type="InterPro" id="IPR023393">
    <property type="entry name" value="START-like_dom_sf"/>
</dbReference>
<evidence type="ECO:0000256" key="1">
    <source>
        <dbReference type="SAM" id="MobiDB-lite"/>
    </source>
</evidence>
<dbReference type="OrthoDB" id="5403181at2759"/>
<feature type="compositionally biased region" description="Low complexity" evidence="1">
    <location>
        <begin position="43"/>
        <end position="54"/>
    </location>
</feature>
<organism evidence="3 4">
    <name type="scientific">Ophiocordyceps australis</name>
    <dbReference type="NCBI Taxonomy" id="1399860"/>
    <lineage>
        <taxon>Eukaryota</taxon>
        <taxon>Fungi</taxon>
        <taxon>Dikarya</taxon>
        <taxon>Ascomycota</taxon>
        <taxon>Pezizomycotina</taxon>
        <taxon>Sordariomycetes</taxon>
        <taxon>Hypocreomycetidae</taxon>
        <taxon>Hypocreales</taxon>
        <taxon>Ophiocordycipitaceae</taxon>
        <taxon>Ophiocordyceps</taxon>
    </lineage>
</organism>
<dbReference type="InterPro" id="IPR051213">
    <property type="entry name" value="START_lipid_transfer"/>
</dbReference>
<feature type="region of interest" description="Disordered" evidence="1">
    <location>
        <begin position="323"/>
        <end position="370"/>
    </location>
</feature>
<protein>
    <recommendedName>
        <fullName evidence="2">DUF3074 domain-containing protein</fullName>
    </recommendedName>
</protein>
<feature type="region of interest" description="Disordered" evidence="1">
    <location>
        <begin position="254"/>
        <end position="273"/>
    </location>
</feature>
<feature type="compositionally biased region" description="Low complexity" evidence="1">
    <location>
        <begin position="610"/>
        <end position="627"/>
    </location>
</feature>
<keyword evidence="4" id="KW-1185">Reference proteome</keyword>
<dbReference type="EMBL" id="NJET01000054">
    <property type="protein sequence ID" value="PHH63240.1"/>
    <property type="molecule type" value="Genomic_DNA"/>
</dbReference>
<dbReference type="PANTHER" id="PTHR19308">
    <property type="entry name" value="PHOSPHATIDYLCHOLINE TRANSFER PROTEIN"/>
    <property type="match status" value="1"/>
</dbReference>